<evidence type="ECO:0000256" key="5">
    <source>
        <dbReference type="ARBA" id="ARBA00023136"/>
    </source>
</evidence>
<gene>
    <name evidence="7" type="ORF">brsh051_00350</name>
</gene>
<feature type="transmembrane region" description="Helical" evidence="6">
    <location>
        <begin position="303"/>
        <end position="325"/>
    </location>
</feature>
<feature type="transmembrane region" description="Helical" evidence="6">
    <location>
        <begin position="37"/>
        <end position="60"/>
    </location>
</feature>
<keyword evidence="4 6" id="KW-1133">Transmembrane helix</keyword>
<keyword evidence="8" id="KW-1185">Reference proteome</keyword>
<evidence type="ECO:0000256" key="1">
    <source>
        <dbReference type="ARBA" id="ARBA00004141"/>
    </source>
</evidence>
<feature type="transmembrane region" description="Helical" evidence="6">
    <location>
        <begin position="337"/>
        <end position="359"/>
    </location>
</feature>
<evidence type="ECO:0000313" key="7">
    <source>
        <dbReference type="EMBL" id="BEH00754.1"/>
    </source>
</evidence>
<keyword evidence="5 6" id="KW-0472">Membrane</keyword>
<dbReference type="PANTHER" id="PTHR42893:SF46">
    <property type="entry name" value="PROTEIN DETOXIFICATION 44, CHLOROPLASTIC"/>
    <property type="match status" value="1"/>
</dbReference>
<dbReference type="InterPro" id="IPR002528">
    <property type="entry name" value="MATE_fam"/>
</dbReference>
<accession>A0AAN0KBS3</accession>
<feature type="transmembrane region" description="Helical" evidence="6">
    <location>
        <begin position="155"/>
        <end position="174"/>
    </location>
</feature>
<dbReference type="AlphaFoldDB" id="A0AAN0KBS3"/>
<feature type="transmembrane region" description="Helical" evidence="6">
    <location>
        <begin position="224"/>
        <end position="249"/>
    </location>
</feature>
<evidence type="ECO:0000313" key="8">
    <source>
        <dbReference type="Proteomes" id="UP001431656"/>
    </source>
</evidence>
<dbReference type="PANTHER" id="PTHR42893">
    <property type="entry name" value="PROTEIN DETOXIFICATION 44, CHLOROPLASTIC-RELATED"/>
    <property type="match status" value="1"/>
</dbReference>
<evidence type="ECO:0000256" key="4">
    <source>
        <dbReference type="ARBA" id="ARBA00022989"/>
    </source>
</evidence>
<dbReference type="Pfam" id="PF01554">
    <property type="entry name" value="MatE"/>
    <property type="match status" value="2"/>
</dbReference>
<comment type="similarity">
    <text evidence="2">Belongs to the multi antimicrobial extrusion (MATE) (TC 2.A.66.1) family.</text>
</comment>
<feature type="transmembrane region" description="Helical" evidence="6">
    <location>
        <begin position="180"/>
        <end position="203"/>
    </location>
</feature>
<keyword evidence="3 6" id="KW-0812">Transmembrane</keyword>
<feature type="transmembrane region" description="Helical" evidence="6">
    <location>
        <begin position="81"/>
        <end position="101"/>
    </location>
</feature>
<proteinExistence type="inferred from homology"/>
<sequence>MDRRLGSLAIPALGALIAEPLFVLTDTAMVGHLGETVLAGMSIGSTVMQTVIGLCIFLSYTTTPMVARRLGANDKPGAIRAGIDGIWLGLGLGVILLLVGLPLTGTITSAFTPDPAVARQAYHYIAICLWGLPGMLTVLAATGLLRGLQDTRTPLAVAAGGAVVNVILNWLFIYPFGLGIAGSALGTAITQTLMALVYAAVAVRAARANEVSLRPGIGSPGHAFMVSSLMLLRTATLRIVLIVLVWAAARLGTSELAALQVTMAVYMLLVNTMDALAIAAQAMIGHDLGAGDSVGVRQQLNRIAGWGILVGVVLGIAVAVVSPVVGAVFTPDASVRALLPVSFIMMAVFLPMCGVLFVLDGVLIGAGDVRYLALAGLWPLVSFAAAIGAMMWIRPVGIAAMVWLWLCYYGAFMTARLLVLLLRARTSAWLVTGHDR</sequence>
<feature type="transmembrane region" description="Helical" evidence="6">
    <location>
        <begin position="261"/>
        <end position="282"/>
    </location>
</feature>
<dbReference type="GO" id="GO:0015297">
    <property type="term" value="F:antiporter activity"/>
    <property type="evidence" value="ECO:0007669"/>
    <property type="project" value="InterPro"/>
</dbReference>
<organism evidence="7 8">
    <name type="scientific">Brooklawnia propionicigenes</name>
    <dbReference type="NCBI Taxonomy" id="3041175"/>
    <lineage>
        <taxon>Bacteria</taxon>
        <taxon>Bacillati</taxon>
        <taxon>Actinomycetota</taxon>
        <taxon>Actinomycetes</taxon>
        <taxon>Propionibacteriales</taxon>
        <taxon>Propionibacteriaceae</taxon>
        <taxon>Brooklawnia</taxon>
    </lineage>
</organism>
<feature type="transmembrane region" description="Helical" evidence="6">
    <location>
        <begin position="121"/>
        <end position="143"/>
    </location>
</feature>
<dbReference type="NCBIfam" id="TIGR00797">
    <property type="entry name" value="matE"/>
    <property type="match status" value="1"/>
</dbReference>
<dbReference type="InterPro" id="IPR044644">
    <property type="entry name" value="DinF-like"/>
</dbReference>
<evidence type="ECO:0000256" key="2">
    <source>
        <dbReference type="ARBA" id="ARBA00010199"/>
    </source>
</evidence>
<dbReference type="Proteomes" id="UP001431656">
    <property type="component" value="Chromosome"/>
</dbReference>
<feature type="transmembrane region" description="Helical" evidence="6">
    <location>
        <begin position="371"/>
        <end position="392"/>
    </location>
</feature>
<reference evidence="7" key="1">
    <citation type="journal article" date="2024" name="Int. J. Syst. Evol. Microbiol.">
        <title>Brooklawnia propionicigenes sp. nov., a facultatively anaerobic, propionate-producing bacterium isolated from a methanogenic reactor treating waste from cattle farms.</title>
        <authorList>
            <person name="Akita Y."/>
            <person name="Ueki A."/>
            <person name="Tonouchi A."/>
            <person name="Sugawara Y."/>
            <person name="Honma S."/>
            <person name="Kaku N."/>
            <person name="Ueki K."/>
        </authorList>
    </citation>
    <scope>NUCLEOTIDE SEQUENCE</scope>
    <source>
        <strain evidence="7">SH051</strain>
    </source>
</reference>
<dbReference type="GO" id="GO:0042910">
    <property type="term" value="F:xenobiotic transmembrane transporter activity"/>
    <property type="evidence" value="ECO:0007669"/>
    <property type="project" value="InterPro"/>
</dbReference>
<dbReference type="EMBL" id="AP028056">
    <property type="protein sequence ID" value="BEH00754.1"/>
    <property type="molecule type" value="Genomic_DNA"/>
</dbReference>
<dbReference type="RefSeq" id="WP_286266408.1">
    <property type="nucleotide sequence ID" value="NZ_AP028056.1"/>
</dbReference>
<dbReference type="GO" id="GO:0005886">
    <property type="term" value="C:plasma membrane"/>
    <property type="evidence" value="ECO:0007669"/>
    <property type="project" value="TreeGrafter"/>
</dbReference>
<evidence type="ECO:0000256" key="3">
    <source>
        <dbReference type="ARBA" id="ARBA00022692"/>
    </source>
</evidence>
<comment type="subcellular location">
    <subcellularLocation>
        <location evidence="1">Membrane</location>
        <topology evidence="1">Multi-pass membrane protein</topology>
    </subcellularLocation>
</comment>
<protein>
    <submittedName>
        <fullName evidence="7">MATE family efflux transporter</fullName>
    </submittedName>
</protein>
<dbReference type="KEGG" id="broo:brsh051_00350"/>
<feature type="transmembrane region" description="Helical" evidence="6">
    <location>
        <begin position="398"/>
        <end position="422"/>
    </location>
</feature>
<name>A0AAN0KBS3_9ACTN</name>
<evidence type="ECO:0000256" key="6">
    <source>
        <dbReference type="SAM" id="Phobius"/>
    </source>
</evidence>